<dbReference type="GO" id="GO:0035197">
    <property type="term" value="F:siRNA binding"/>
    <property type="evidence" value="ECO:0007669"/>
    <property type="project" value="TreeGrafter"/>
</dbReference>
<feature type="region of interest" description="Disordered" evidence="1">
    <location>
        <begin position="278"/>
        <end position="305"/>
    </location>
</feature>
<feature type="compositionally biased region" description="Low complexity" evidence="1">
    <location>
        <begin position="296"/>
        <end position="305"/>
    </location>
</feature>
<evidence type="ECO:0008006" key="3">
    <source>
        <dbReference type="Google" id="ProtNLM"/>
    </source>
</evidence>
<dbReference type="InterPro" id="IPR048263">
    <property type="entry name" value="Arb2"/>
</dbReference>
<organism evidence="2">
    <name type="scientific">Pelagomonas calceolata</name>
    <dbReference type="NCBI Taxonomy" id="35677"/>
    <lineage>
        <taxon>Eukaryota</taxon>
        <taxon>Sar</taxon>
        <taxon>Stramenopiles</taxon>
        <taxon>Ochrophyta</taxon>
        <taxon>Pelagophyceae</taxon>
        <taxon>Pelagomonadales</taxon>
        <taxon>Pelagomonadaceae</taxon>
        <taxon>Pelagomonas</taxon>
    </lineage>
</organism>
<evidence type="ECO:0000313" key="2">
    <source>
        <dbReference type="EMBL" id="CAE0695411.1"/>
    </source>
</evidence>
<sequence>MADPDATKQEEKPPSPRDVVKVLAELGYAYKAPEGGTVSDERLTQVDDESKGFEWKGQENYDAVAAACALYCKTRLVLASGLMETALGEARCWAHPSDAGPNAPIIFLVCGSFPGGSAGVWGRSLCVNGTLREGGMFDYIERCRNELGANVVVADPNVSEEAGRIVAGSETPHRHLSTLYSRAIHKDETRPIAIVAHSYGASAVAFLFKDKPQCRARIKAVALTDGCALYGSILKEEVPPSGSARLEHNRKYAPAAFEDDSEAGAAYASVARNFVSSSEPAGTPLPGRGPFESVSAGHTSHPATTHAATEEVFSFLKEKLAK</sequence>
<dbReference type="InterPro" id="IPR029058">
    <property type="entry name" value="AB_hydrolase_fold"/>
</dbReference>
<dbReference type="AlphaFoldDB" id="A0A7S3ZVH7"/>
<dbReference type="PANTHER" id="PTHR21357:SF4">
    <property type="entry name" value="FAM172 FAMILY PROTEIN HOMOLOG CG10038"/>
    <property type="match status" value="1"/>
</dbReference>
<accession>A0A7S3ZVH7</accession>
<gene>
    <name evidence="2" type="ORF">PCAL00307_LOCUS10847</name>
</gene>
<protein>
    <recommendedName>
        <fullName evidence="3">AB hydrolase-1 domain-containing protein</fullName>
    </recommendedName>
</protein>
<reference evidence="2" key="1">
    <citation type="submission" date="2021-01" db="EMBL/GenBank/DDBJ databases">
        <authorList>
            <person name="Corre E."/>
            <person name="Pelletier E."/>
            <person name="Niang G."/>
            <person name="Scheremetjew M."/>
            <person name="Finn R."/>
            <person name="Kale V."/>
            <person name="Holt S."/>
            <person name="Cochrane G."/>
            <person name="Meng A."/>
            <person name="Brown T."/>
            <person name="Cohen L."/>
        </authorList>
    </citation>
    <scope>NUCLEOTIDE SEQUENCE</scope>
    <source>
        <strain evidence="2">CCMP1756</strain>
    </source>
</reference>
<dbReference type="SUPFAM" id="SSF53474">
    <property type="entry name" value="alpha/beta-Hydrolases"/>
    <property type="match status" value="1"/>
</dbReference>
<evidence type="ECO:0000256" key="1">
    <source>
        <dbReference type="SAM" id="MobiDB-lite"/>
    </source>
</evidence>
<proteinExistence type="predicted"/>
<name>A0A7S3ZVH7_9STRA</name>
<dbReference type="EMBL" id="HBIW01012637">
    <property type="protein sequence ID" value="CAE0695411.1"/>
    <property type="molecule type" value="Transcribed_RNA"/>
</dbReference>
<dbReference type="GO" id="GO:0031048">
    <property type="term" value="P:regulatory ncRNA-mediated heterochromatin formation"/>
    <property type="evidence" value="ECO:0007669"/>
    <property type="project" value="TreeGrafter"/>
</dbReference>
<dbReference type="GO" id="GO:0005634">
    <property type="term" value="C:nucleus"/>
    <property type="evidence" value="ECO:0007669"/>
    <property type="project" value="TreeGrafter"/>
</dbReference>
<dbReference type="PANTHER" id="PTHR21357">
    <property type="entry name" value="FAM172 FAMILY PROTEIN HOMOLOG CG10038"/>
    <property type="match status" value="1"/>
</dbReference>